<proteinExistence type="predicted"/>
<dbReference type="PANTHER" id="PTHR35149:SF2">
    <property type="entry name" value="DUF262 DOMAIN-CONTAINING PROTEIN"/>
    <property type="match status" value="1"/>
</dbReference>
<organism evidence="2 3">
    <name type="scientific">Porphyromonas gulae</name>
    <dbReference type="NCBI Taxonomy" id="111105"/>
    <lineage>
        <taxon>Bacteria</taxon>
        <taxon>Pseudomonadati</taxon>
        <taxon>Bacteroidota</taxon>
        <taxon>Bacteroidia</taxon>
        <taxon>Bacteroidales</taxon>
        <taxon>Porphyromonadaceae</taxon>
        <taxon>Porphyromonas</taxon>
    </lineage>
</organism>
<evidence type="ECO:0000313" key="2">
    <source>
        <dbReference type="EMBL" id="KGN87427.1"/>
    </source>
</evidence>
<dbReference type="Pfam" id="PF03235">
    <property type="entry name" value="GmrSD_N"/>
    <property type="match status" value="1"/>
</dbReference>
<dbReference type="OrthoDB" id="9798761at2"/>
<sequence>MPLFLSAEQKSVKGIFLNDDIYIIPYYQRPYSWTEEHCLQLYNDITQSFEEDRPYFVGNIIFAQQEGKEELEIIDGQQRLITLWLFIKAMSVIYPKLSKIKRLISVIPSWDEETEPVCKFNSKIIETEDQESLDRILLFTQNDFETEHQTYRSRGWERYSKENRNIVANAIAVYGMLWEFFEEDEGAKWEDFWEFLSNQVYLLPIILSDKELIDARNKALTIFETINNRGMDLQDADIFKAKLYDMAQRANEEDSFINRWQEITSVCRELNLTTDDLFRYYYQIIRGENRVLLREKGLRDFFFSDNMSPFKTGDYRVIVRGLTDTLCAVEKLIIKEDEHTNLAKWLQVLSAYTNQYPRYALVAYYYFYRDASDDEAINLVQKLIRYVYSKGATSTVKFEIYSIISSIAHQEDIKEYFHDVDEDMINNPGRLTNGLSLLYYHLKVRNSEFLRPYKVEKLLKGIDQRSRTWDGQKYSSLANYAILPSTLSNKPIIDRLSKYQELDYYCEYLSPYLSNDDYTENEFEQRRQDIKAVLNLFFGRNE</sequence>
<evidence type="ECO:0000313" key="3">
    <source>
        <dbReference type="Proteomes" id="UP000030130"/>
    </source>
</evidence>
<accession>A0A0A2FBH8</accession>
<name>A0A0A2FBH8_9PORP</name>
<dbReference type="AlphaFoldDB" id="A0A0A2FBH8"/>
<protein>
    <recommendedName>
        <fullName evidence="1">GmrSD restriction endonucleases N-terminal domain-containing protein</fullName>
    </recommendedName>
</protein>
<gene>
    <name evidence="2" type="ORF">HR08_02240</name>
</gene>
<dbReference type="RefSeq" id="WP_039420213.1">
    <property type="nucleotide sequence ID" value="NZ_JRAI01000014.1"/>
</dbReference>
<dbReference type="PANTHER" id="PTHR35149">
    <property type="entry name" value="SLL5132 PROTEIN"/>
    <property type="match status" value="1"/>
</dbReference>
<dbReference type="InterPro" id="IPR004919">
    <property type="entry name" value="GmrSD_N"/>
</dbReference>
<dbReference type="EMBL" id="JRAI01000014">
    <property type="protein sequence ID" value="KGN87427.1"/>
    <property type="molecule type" value="Genomic_DNA"/>
</dbReference>
<comment type="caution">
    <text evidence="2">The sequence shown here is derived from an EMBL/GenBank/DDBJ whole genome shotgun (WGS) entry which is preliminary data.</text>
</comment>
<feature type="domain" description="GmrSD restriction endonucleases N-terminal" evidence="1">
    <location>
        <begin position="14"/>
        <end position="243"/>
    </location>
</feature>
<reference evidence="2 3" key="1">
    <citation type="submission" date="2014-08" db="EMBL/GenBank/DDBJ databases">
        <title>Porphyromonas gulae strain:COT-052_OH1451 Genome sequencing.</title>
        <authorList>
            <person name="Wallis C."/>
            <person name="Deusch O."/>
            <person name="O'Flynn C."/>
            <person name="Davis I."/>
            <person name="Jospin G."/>
            <person name="Darling A.E."/>
            <person name="Coil D.A."/>
            <person name="Alexiev A."/>
            <person name="Horsfall A."/>
            <person name="Kirkwood N."/>
            <person name="Harris S."/>
            <person name="Eisen J.A."/>
        </authorList>
    </citation>
    <scope>NUCLEOTIDE SEQUENCE [LARGE SCALE GENOMIC DNA]</scope>
    <source>
        <strain evidence="3">COT-052 OH1451</strain>
    </source>
</reference>
<dbReference type="Proteomes" id="UP000030130">
    <property type="component" value="Unassembled WGS sequence"/>
</dbReference>
<evidence type="ECO:0000259" key="1">
    <source>
        <dbReference type="Pfam" id="PF03235"/>
    </source>
</evidence>